<dbReference type="EMBL" id="GBRH01189845">
    <property type="protein sequence ID" value="JAE08051.1"/>
    <property type="molecule type" value="Transcribed_RNA"/>
</dbReference>
<dbReference type="AlphaFoldDB" id="A0A0A9FD31"/>
<sequence>MRYSKYRRVRFILSGTIHDGLLYYLVVSQ</sequence>
<reference evidence="1" key="2">
    <citation type="journal article" date="2015" name="Data Brief">
        <title>Shoot transcriptome of the giant reed, Arundo donax.</title>
        <authorList>
            <person name="Barrero R.A."/>
            <person name="Guerrero F.D."/>
            <person name="Moolhuijzen P."/>
            <person name="Goolsby J.A."/>
            <person name="Tidwell J."/>
            <person name="Bellgard S.E."/>
            <person name="Bellgard M.I."/>
        </authorList>
    </citation>
    <scope>NUCLEOTIDE SEQUENCE</scope>
    <source>
        <tissue evidence="1">Shoot tissue taken approximately 20 cm above the soil surface</tissue>
    </source>
</reference>
<proteinExistence type="predicted"/>
<reference evidence="1" key="1">
    <citation type="submission" date="2014-09" db="EMBL/GenBank/DDBJ databases">
        <authorList>
            <person name="Magalhaes I.L.F."/>
            <person name="Oliveira U."/>
            <person name="Santos F.R."/>
            <person name="Vidigal T.H.D.A."/>
            <person name="Brescovit A.D."/>
            <person name="Santos A.J."/>
        </authorList>
    </citation>
    <scope>NUCLEOTIDE SEQUENCE</scope>
    <source>
        <tissue evidence="1">Shoot tissue taken approximately 20 cm above the soil surface</tissue>
    </source>
</reference>
<protein>
    <submittedName>
        <fullName evidence="1">Uncharacterized protein</fullName>
    </submittedName>
</protein>
<name>A0A0A9FD31_ARUDO</name>
<organism evidence="1">
    <name type="scientific">Arundo donax</name>
    <name type="common">Giant reed</name>
    <name type="synonym">Donax arundinaceus</name>
    <dbReference type="NCBI Taxonomy" id="35708"/>
    <lineage>
        <taxon>Eukaryota</taxon>
        <taxon>Viridiplantae</taxon>
        <taxon>Streptophyta</taxon>
        <taxon>Embryophyta</taxon>
        <taxon>Tracheophyta</taxon>
        <taxon>Spermatophyta</taxon>
        <taxon>Magnoliopsida</taxon>
        <taxon>Liliopsida</taxon>
        <taxon>Poales</taxon>
        <taxon>Poaceae</taxon>
        <taxon>PACMAD clade</taxon>
        <taxon>Arundinoideae</taxon>
        <taxon>Arundineae</taxon>
        <taxon>Arundo</taxon>
    </lineage>
</organism>
<evidence type="ECO:0000313" key="1">
    <source>
        <dbReference type="EMBL" id="JAE08051.1"/>
    </source>
</evidence>
<accession>A0A0A9FD31</accession>